<dbReference type="InterPro" id="IPR036412">
    <property type="entry name" value="HAD-like_sf"/>
</dbReference>
<proteinExistence type="predicted"/>
<dbReference type="GO" id="GO:0008962">
    <property type="term" value="F:phosphatidylglycerophosphatase activity"/>
    <property type="evidence" value="ECO:0007669"/>
    <property type="project" value="UniProtKB-EC"/>
</dbReference>
<dbReference type="InterPro" id="IPR023214">
    <property type="entry name" value="HAD_sf"/>
</dbReference>
<accession>A0ABV2JTM1</accession>
<comment type="caution">
    <text evidence="1">The sequence shown here is derived from an EMBL/GenBank/DDBJ whole genome shotgun (WGS) entry which is preliminary data.</text>
</comment>
<name>A0ABV2JTM1_9GAMM</name>
<dbReference type="SUPFAM" id="SSF56784">
    <property type="entry name" value="HAD-like"/>
    <property type="match status" value="1"/>
</dbReference>
<organism evidence="1 2">
    <name type="scientific">Dyella japonica</name>
    <dbReference type="NCBI Taxonomy" id="231455"/>
    <lineage>
        <taxon>Bacteria</taxon>
        <taxon>Pseudomonadati</taxon>
        <taxon>Pseudomonadota</taxon>
        <taxon>Gammaproteobacteria</taxon>
        <taxon>Lysobacterales</taxon>
        <taxon>Rhodanobacteraceae</taxon>
        <taxon>Dyella</taxon>
    </lineage>
</organism>
<dbReference type="EMBL" id="JBEPMU010000002">
    <property type="protein sequence ID" value="MET3652185.1"/>
    <property type="molecule type" value="Genomic_DNA"/>
</dbReference>
<reference evidence="1 2" key="1">
    <citation type="submission" date="2024-06" db="EMBL/GenBank/DDBJ databases">
        <title>Sorghum-associated microbial communities from plants grown in Nebraska, USA.</title>
        <authorList>
            <person name="Schachtman D."/>
        </authorList>
    </citation>
    <scope>NUCLEOTIDE SEQUENCE [LARGE SCALE GENOMIC DNA]</scope>
    <source>
        <strain evidence="1 2">1073</strain>
    </source>
</reference>
<evidence type="ECO:0000313" key="2">
    <source>
        <dbReference type="Proteomes" id="UP001549184"/>
    </source>
</evidence>
<sequence>MSTGETSLEPVTAEVVLDAVAQRTVLFDFDGVLIHGDAFYLFMRDRFERSWLRKLGALFALPWMILVVPFSRRLAERALVHVGLLGLNERRYRLAAEAFGASLVRRPKQFCRDGLSALRRHQAAGDRVIVVTGCEHVLVSHILAQLGLGDVDVLASQLRPGLLGMRVKLHNVGRRKPAQLAAFGVGEWHVAYSDSAVDAPMLKPAAEAVLVNGTPKVCKKLEKALGRTITRVDWF</sequence>
<dbReference type="Proteomes" id="UP001549184">
    <property type="component" value="Unassembled WGS sequence"/>
</dbReference>
<gene>
    <name evidence="1" type="ORF">ABIC75_001907</name>
</gene>
<keyword evidence="2" id="KW-1185">Reference proteome</keyword>
<dbReference type="EC" id="3.1.3.27" evidence="1"/>
<dbReference type="Gene3D" id="3.40.50.1000">
    <property type="entry name" value="HAD superfamily/HAD-like"/>
    <property type="match status" value="1"/>
</dbReference>
<keyword evidence="1" id="KW-0378">Hydrolase</keyword>
<dbReference type="Pfam" id="PF12710">
    <property type="entry name" value="HAD"/>
    <property type="match status" value="1"/>
</dbReference>
<evidence type="ECO:0000313" key="1">
    <source>
        <dbReference type="EMBL" id="MET3652185.1"/>
    </source>
</evidence>
<protein>
    <submittedName>
        <fullName evidence="1">Phosphatidylglycerophosphatase C</fullName>
        <ecNumber evidence="1">3.1.3.27</ecNumber>
    </submittedName>
</protein>
<dbReference type="RefSeq" id="WP_354013578.1">
    <property type="nucleotide sequence ID" value="NZ_JBEPMU010000002.1"/>
</dbReference>